<gene>
    <name evidence="1" type="ORF">EHQ90_06455</name>
</gene>
<organism evidence="1 2">
    <name type="scientific">Leptospira stimsonii</name>
    <dbReference type="NCBI Taxonomy" id="2202203"/>
    <lineage>
        <taxon>Bacteria</taxon>
        <taxon>Pseudomonadati</taxon>
        <taxon>Spirochaetota</taxon>
        <taxon>Spirochaetia</taxon>
        <taxon>Leptospirales</taxon>
        <taxon>Leptospiraceae</taxon>
        <taxon>Leptospira</taxon>
    </lineage>
</organism>
<comment type="caution">
    <text evidence="1">The sequence shown here is derived from an EMBL/GenBank/DDBJ whole genome shotgun (WGS) entry which is preliminary data.</text>
</comment>
<evidence type="ECO:0000313" key="2">
    <source>
        <dbReference type="Proteomes" id="UP000297422"/>
    </source>
</evidence>
<accession>A0ABY2N8U8</accession>
<reference evidence="2" key="1">
    <citation type="journal article" date="2019" name="PLoS Negl. Trop. Dis.">
        <title>Revisiting the worldwide diversity of Leptospira species in the environment.</title>
        <authorList>
            <person name="Vincent A.T."/>
            <person name="Schiettekatte O."/>
            <person name="Bourhy P."/>
            <person name="Veyrier F.J."/>
            <person name="Picardeau M."/>
        </authorList>
    </citation>
    <scope>NUCLEOTIDE SEQUENCE [LARGE SCALE GENOMIC DNA]</scope>
    <source>
        <strain evidence="2">201702407</strain>
    </source>
</reference>
<dbReference type="Proteomes" id="UP000297422">
    <property type="component" value="Unassembled WGS sequence"/>
</dbReference>
<sequence>MKDQFPGFSCGGIVSNVEFRPLEFKSLSVAFQSYPSTVPREKYIHYLDGFTKIFYFGNENEYFTFKDAVSDPRPEFKPPRPFSKDWYEELETICEFIAARAV</sequence>
<proteinExistence type="predicted"/>
<dbReference type="RefSeq" id="WP_135684417.1">
    <property type="nucleotide sequence ID" value="NZ_RQEQ01000072.1"/>
</dbReference>
<evidence type="ECO:0000313" key="1">
    <source>
        <dbReference type="EMBL" id="TGM18780.1"/>
    </source>
</evidence>
<name>A0ABY2N8U8_9LEPT</name>
<protein>
    <submittedName>
        <fullName evidence="1">Uncharacterized protein</fullName>
    </submittedName>
</protein>
<dbReference type="EMBL" id="RQGT01000037">
    <property type="protein sequence ID" value="TGM18780.1"/>
    <property type="molecule type" value="Genomic_DNA"/>
</dbReference>
<keyword evidence="2" id="KW-1185">Reference proteome</keyword>